<gene>
    <name evidence="3" type="primary">ORF18</name>
</gene>
<evidence type="ECO:0000256" key="2">
    <source>
        <dbReference type="SAM" id="Phobius"/>
    </source>
</evidence>
<dbReference type="InterPro" id="IPR004290">
    <property type="entry name" value="Herpes_UL79"/>
</dbReference>
<dbReference type="Pfam" id="PF03049">
    <property type="entry name" value="Herpes_UL79"/>
    <property type="match status" value="1"/>
</dbReference>
<protein>
    <recommendedName>
        <fullName evidence="4">Protein UL79</fullName>
    </recommendedName>
</protein>
<evidence type="ECO:0000313" key="3">
    <source>
        <dbReference type="EMBL" id="QRE02501.1"/>
    </source>
</evidence>
<evidence type="ECO:0000256" key="1">
    <source>
        <dbReference type="ARBA" id="ARBA00005714"/>
    </source>
</evidence>
<dbReference type="EMBL" id="MN545487">
    <property type="protein sequence ID" value="QRE02501.1"/>
    <property type="molecule type" value="Genomic_DNA"/>
</dbReference>
<feature type="transmembrane region" description="Helical" evidence="2">
    <location>
        <begin position="153"/>
        <end position="176"/>
    </location>
</feature>
<keyword evidence="2" id="KW-0812">Transmembrane</keyword>
<accession>A0A889IVY5</accession>
<name>A0A889IVY5_9GAMA</name>
<organism evidence="3">
    <name type="scientific">Otarine gammaherpesvirus 4</name>
    <dbReference type="NCBI Taxonomy" id="2801541"/>
    <lineage>
        <taxon>Viruses</taxon>
        <taxon>Duplodnaviria</taxon>
        <taxon>Heunggongvirae</taxon>
        <taxon>Peploviricota</taxon>
        <taxon>Herviviricetes</taxon>
        <taxon>Herpesvirales</taxon>
        <taxon>Orthoherpesviridae</taxon>
        <taxon>Gammaherpesvirinae</taxon>
    </lineage>
</organism>
<feature type="transmembrane region" description="Helical" evidence="2">
    <location>
        <begin position="45"/>
        <end position="63"/>
    </location>
</feature>
<evidence type="ECO:0008006" key="4">
    <source>
        <dbReference type="Google" id="ProtNLM"/>
    </source>
</evidence>
<keyword evidence="2" id="KW-0472">Membrane</keyword>
<feature type="transmembrane region" description="Helical" evidence="2">
    <location>
        <begin position="188"/>
        <end position="205"/>
    </location>
</feature>
<sequence>MVVMVPPLGKYVDEGAPLSQGLRCLLHKIVADVKLNNFSSHELSFLHMVLLKMFDMCLNVYLLREAVANAGMRDNDVLARKVPVEFWKILYDGCVVSGVSHSVLLNPESRATLWVAFNGHTDVLLSLTTYVLRRVGIAHSVRVAPQNLVDGNYLFNLGAVLPSRLLAVLSFCLVSWGRDDCEPWVRAFIRRIFLLFLVLAGYLIPRTTLVRRAANADYVGPMWLICEDLLTMGNVPTRAATVCAHGTVAPVSNLNILFTMNNDVFIPLTQLLPQREENQAL</sequence>
<proteinExistence type="inferred from homology"/>
<comment type="similarity">
    <text evidence="1">Belongs to the herpesviridae UL79 family.</text>
</comment>
<reference evidence="3" key="1">
    <citation type="submission" date="2019-10" db="EMBL/GenBank/DDBJ databases">
        <title>Otarine herpesvirus 4 in Northern fur seal genital swab.</title>
        <authorList>
            <person name="Deming A.C."/>
            <person name="Wellehan J.F.X."/>
            <person name="Gulland F.M.D."/>
        </authorList>
    </citation>
    <scope>NUCLEOTIDE SEQUENCE</scope>
    <source>
        <strain evidence="3">Cu11-001</strain>
    </source>
</reference>
<keyword evidence="2" id="KW-1133">Transmembrane helix</keyword>